<sequence length="587" mass="65122">MIPRKAPTPSRNAPLPIVSRPAPTAPRDAPDLAQKNRTLEHTISRLRQELENTKDKHTSVRESYVRDAENMLGVNRILYLRAAAALEEERAQALRQAKEIRNGHIARIRRDLSITRFQAKETYLEARIDELEEKVEEREDESMGAVSRLEGKLAVVQAELERTRDLLRAAEKARDEAKADAARARKEQSTTSSNTSSFKKDLDRVTLQYEGAQTQVKDLQRKYEDAERTRAALQNQVDRWANLEQRGKTEVEELHKQRGELQDKVKELQRLLDAAQKKLNKGESSRTASELAELQKRTEELETTNAELQQEVDDLRNQSGDSTKSQRKINKLSQALSEQAEHRANAELRVKGLEKKLATLQTRSSTVPESTSSAEPVPSPPKTQLNPRPKPRTKPRAGSKQPQADSTAPDGDSDIQEIEPPPPVAKGKGKAPAPIAIDDDSESSRPQSNLEGFESEVVPLPSKKRKAKATDAEQKSKKRKKSDEGKEKPGGKSKGVMVRKASASTSKGKKSTNGSSEEEDDDILPREKKKMKKINPFASAQPAAPAAPWFGGGDGLIPTELSPIKQGAVPQRSANLRSSLVLGRRQG</sequence>
<protein>
    <submittedName>
        <fullName evidence="1">Uncharacterized protein</fullName>
    </submittedName>
</protein>
<evidence type="ECO:0000313" key="2">
    <source>
        <dbReference type="Proteomes" id="UP000814128"/>
    </source>
</evidence>
<evidence type="ECO:0000313" key="1">
    <source>
        <dbReference type="EMBL" id="KAI0027147.1"/>
    </source>
</evidence>
<gene>
    <name evidence="1" type="ORF">K488DRAFT_91238</name>
</gene>
<dbReference type="EMBL" id="MU273984">
    <property type="protein sequence ID" value="KAI0027147.1"/>
    <property type="molecule type" value="Genomic_DNA"/>
</dbReference>
<keyword evidence="2" id="KW-1185">Reference proteome</keyword>
<comment type="caution">
    <text evidence="1">The sequence shown here is derived from an EMBL/GenBank/DDBJ whole genome shotgun (WGS) entry which is preliminary data.</text>
</comment>
<dbReference type="Proteomes" id="UP000814128">
    <property type="component" value="Unassembled WGS sequence"/>
</dbReference>
<name>A0ACB8Q628_9AGAM</name>
<accession>A0ACB8Q628</accession>
<reference evidence="1" key="1">
    <citation type="submission" date="2021-02" db="EMBL/GenBank/DDBJ databases">
        <authorList>
            <consortium name="DOE Joint Genome Institute"/>
            <person name="Ahrendt S."/>
            <person name="Looney B.P."/>
            <person name="Miyauchi S."/>
            <person name="Morin E."/>
            <person name="Drula E."/>
            <person name="Courty P.E."/>
            <person name="Chicoki N."/>
            <person name="Fauchery L."/>
            <person name="Kohler A."/>
            <person name="Kuo A."/>
            <person name="Labutti K."/>
            <person name="Pangilinan J."/>
            <person name="Lipzen A."/>
            <person name="Riley R."/>
            <person name="Andreopoulos W."/>
            <person name="He G."/>
            <person name="Johnson J."/>
            <person name="Barry K.W."/>
            <person name="Grigoriev I.V."/>
            <person name="Nagy L."/>
            <person name="Hibbett D."/>
            <person name="Henrissat B."/>
            <person name="Matheny P.B."/>
            <person name="Labbe J."/>
            <person name="Martin F."/>
        </authorList>
    </citation>
    <scope>NUCLEOTIDE SEQUENCE</scope>
    <source>
        <strain evidence="1">EC-137</strain>
    </source>
</reference>
<proteinExistence type="predicted"/>
<organism evidence="1 2">
    <name type="scientific">Vararia minispora EC-137</name>
    <dbReference type="NCBI Taxonomy" id="1314806"/>
    <lineage>
        <taxon>Eukaryota</taxon>
        <taxon>Fungi</taxon>
        <taxon>Dikarya</taxon>
        <taxon>Basidiomycota</taxon>
        <taxon>Agaricomycotina</taxon>
        <taxon>Agaricomycetes</taxon>
        <taxon>Russulales</taxon>
        <taxon>Lachnocladiaceae</taxon>
        <taxon>Vararia</taxon>
    </lineage>
</organism>
<reference evidence="1" key="2">
    <citation type="journal article" date="2022" name="New Phytol.">
        <title>Evolutionary transition to the ectomycorrhizal habit in the genomes of a hyperdiverse lineage of mushroom-forming fungi.</title>
        <authorList>
            <person name="Looney B."/>
            <person name="Miyauchi S."/>
            <person name="Morin E."/>
            <person name="Drula E."/>
            <person name="Courty P.E."/>
            <person name="Kohler A."/>
            <person name="Kuo A."/>
            <person name="LaButti K."/>
            <person name="Pangilinan J."/>
            <person name="Lipzen A."/>
            <person name="Riley R."/>
            <person name="Andreopoulos W."/>
            <person name="He G."/>
            <person name="Johnson J."/>
            <person name="Nolan M."/>
            <person name="Tritt A."/>
            <person name="Barry K.W."/>
            <person name="Grigoriev I.V."/>
            <person name="Nagy L.G."/>
            <person name="Hibbett D."/>
            <person name="Henrissat B."/>
            <person name="Matheny P.B."/>
            <person name="Labbe J."/>
            <person name="Martin F.M."/>
        </authorList>
    </citation>
    <scope>NUCLEOTIDE SEQUENCE</scope>
    <source>
        <strain evidence="1">EC-137</strain>
    </source>
</reference>